<dbReference type="STRING" id="158607.A0A2P5HGJ3"/>
<gene>
    <name evidence="2" type="ORF">DHEL01_v212246</name>
</gene>
<keyword evidence="3" id="KW-1185">Reference proteome</keyword>
<comment type="caution">
    <text evidence="2">The sequence shown here is derived from an EMBL/GenBank/DDBJ whole genome shotgun (WGS) entry which is preliminary data.</text>
</comment>
<protein>
    <submittedName>
        <fullName evidence="2">Uncharacterized protein</fullName>
    </submittedName>
</protein>
<feature type="region of interest" description="Disordered" evidence="1">
    <location>
        <begin position="1085"/>
        <end position="1141"/>
    </location>
</feature>
<reference evidence="2" key="1">
    <citation type="submission" date="2017-09" db="EMBL/GenBank/DDBJ databases">
        <title>Polyketide synthases of a Diaporthe helianthi virulent isolate.</title>
        <authorList>
            <person name="Baroncelli R."/>
        </authorList>
    </citation>
    <scope>NUCLEOTIDE SEQUENCE [LARGE SCALE GENOMIC DNA]</scope>
    <source>
        <strain evidence="2">7/96</strain>
    </source>
</reference>
<evidence type="ECO:0000256" key="1">
    <source>
        <dbReference type="SAM" id="MobiDB-lite"/>
    </source>
</evidence>
<feature type="compositionally biased region" description="Polar residues" evidence="1">
    <location>
        <begin position="504"/>
        <end position="513"/>
    </location>
</feature>
<dbReference type="InParanoid" id="A0A2P5HGJ3"/>
<accession>A0A2P5HGJ3</accession>
<dbReference type="EMBL" id="MAVT02002373">
    <property type="protein sequence ID" value="POS69360.1"/>
    <property type="molecule type" value="Genomic_DNA"/>
</dbReference>
<organism evidence="2 3">
    <name type="scientific">Diaporthe helianthi</name>
    <dbReference type="NCBI Taxonomy" id="158607"/>
    <lineage>
        <taxon>Eukaryota</taxon>
        <taxon>Fungi</taxon>
        <taxon>Dikarya</taxon>
        <taxon>Ascomycota</taxon>
        <taxon>Pezizomycotina</taxon>
        <taxon>Sordariomycetes</taxon>
        <taxon>Sordariomycetidae</taxon>
        <taxon>Diaporthales</taxon>
        <taxon>Diaporthaceae</taxon>
        <taxon>Diaporthe</taxon>
    </lineage>
</organism>
<evidence type="ECO:0000313" key="3">
    <source>
        <dbReference type="Proteomes" id="UP000094444"/>
    </source>
</evidence>
<feature type="region of interest" description="Disordered" evidence="1">
    <location>
        <begin position="815"/>
        <end position="850"/>
    </location>
</feature>
<feature type="region of interest" description="Disordered" evidence="1">
    <location>
        <begin position="500"/>
        <end position="531"/>
    </location>
</feature>
<dbReference type="OrthoDB" id="4776573at2759"/>
<sequence length="1141" mass="125485">MPRPRRGHWRWHSNENEAVYNDLNRSKDKAKEQSLIAGSLKTTAKTWGPFGQPQHCPVTASPNNLFPPKELHSEPKGLASLLQVSGHGGWFRILQSHCLKDWWCGKDAPGQQDMAESQDEEELDPALLGSLDYHSFLHTSEAKGACSAETSPLPGTIIPTHGHKHKRIRATFHDCKPLGASLNDRRANESPVLSLSHEFTQSLSHHPFPELRETVSTIRTSSGEALAGSGRSEALKGLPKLELSVLAHIPASLIVSTISTSSSLTTTPLLCEGTLRSIPSGPLSTISSREVDAERLQPFISPLRPQPHPQLPFSSPIKILDPCTRSIVSMVGQVDDSKLEQREGDTRRSLEQTAGKFINQKKGKGLRKKISRFFSSDQPGPTADATAATTYQPLSLATSQDAERLSLSEIFDDVYNVTRGSQGSLNAGCNSYQNAGHVSNPAPPGDLLFPTKPELSGTQDCEATFTAVPVPNSSCQVKPPPLMDHLHPAIKDNLEIQQGLGVTGNKSDPQSTPRAADRHHPAEKDSGTSSCFVGPASTLQMITSTARLVEGESKATTTLGTQEIDPLPAFDRTVDLTWYRTAREQRGTIICSIPRPSSRFEPTLALFVAQFTKGRPFRKHDGTKRFPYFNLPSNVRFEIVRYLLADTDPARPILLNSQRQARPAWPADAFVSLKSVLEPLWTTMWACPRLRAEVMVVLLLTRKFHVIFSPCVRECTQPLPTTWLFRYLRLMQDVSLEIDMTKLGFGYSWDSAYMEPSITNIRGLIRKFTAEMLSRSPDNSMGSLTIHCRRYFGYRQGPNTFQGRNRARAHRYLPVGGEHDEPRATVPDQPHNYNRRSPSLPPSAAKSYSGHLRHHFDRPHRVPYLTEDQLEVANPLRALTGRVESVRMVGFSEKWTYASHLALWPEAERDAVSDTVKQCHIHRQTPSPCSYTAPGHAVFLDYGFAHGVHRYPPLPDSEPMVCVDYDNLKGLFVELGSGNVVSVTKRGAEFHFSCTDPPTPSLISGITPGNSAWPADCQSLTFVPRASRIPTPTSRDMISPVRAMRKRTPVKAAGVLGLTGTMMTSSEGCEDDGLCDTSTKPPAICNNRAGNSGNATNSPASATRLGKMADQKSRSGSDSGGTNSGELPAKRSFHFLSSRIS</sequence>
<proteinExistence type="predicted"/>
<dbReference type="AlphaFoldDB" id="A0A2P5HGJ3"/>
<dbReference type="Proteomes" id="UP000094444">
    <property type="component" value="Unassembled WGS sequence"/>
</dbReference>
<name>A0A2P5HGJ3_DIAHE</name>
<evidence type="ECO:0000313" key="2">
    <source>
        <dbReference type="EMBL" id="POS69360.1"/>
    </source>
</evidence>
<feature type="compositionally biased region" description="Basic and acidic residues" evidence="1">
    <location>
        <begin position="515"/>
        <end position="526"/>
    </location>
</feature>
<feature type="compositionally biased region" description="Polar residues" evidence="1">
    <location>
        <begin position="1088"/>
        <end position="1101"/>
    </location>
</feature>